<comment type="caution">
    <text evidence="3">The sequence shown here is derived from an EMBL/GenBank/DDBJ whole genome shotgun (WGS) entry which is preliminary data.</text>
</comment>
<dbReference type="CDD" id="cd17470">
    <property type="entry name" value="T3SS_Flik_C"/>
    <property type="match status" value="1"/>
</dbReference>
<keyword evidence="4" id="KW-1185">Reference proteome</keyword>
<dbReference type="InterPro" id="IPR021136">
    <property type="entry name" value="Flagellar_hook_control-like_C"/>
</dbReference>
<proteinExistence type="predicted"/>
<evidence type="ECO:0000313" key="3">
    <source>
        <dbReference type="EMBL" id="MFC4557119.1"/>
    </source>
</evidence>
<dbReference type="Proteomes" id="UP001595989">
    <property type="component" value="Unassembled WGS sequence"/>
</dbReference>
<keyword evidence="3" id="KW-0282">Flagellum</keyword>
<dbReference type="Gene3D" id="3.30.750.140">
    <property type="match status" value="1"/>
</dbReference>
<protein>
    <submittedName>
        <fullName evidence="3">Flagellar hook-length control protein FliK</fullName>
    </submittedName>
</protein>
<feature type="domain" description="Flagellar hook-length control protein-like C-terminal" evidence="2">
    <location>
        <begin position="300"/>
        <end position="376"/>
    </location>
</feature>
<name>A0ABV9DH36_9BACI</name>
<evidence type="ECO:0000256" key="1">
    <source>
        <dbReference type="SAM" id="MobiDB-lite"/>
    </source>
</evidence>
<feature type="region of interest" description="Disordered" evidence="1">
    <location>
        <begin position="368"/>
        <end position="426"/>
    </location>
</feature>
<dbReference type="InterPro" id="IPR038610">
    <property type="entry name" value="FliK-like_C_sf"/>
</dbReference>
<evidence type="ECO:0000313" key="4">
    <source>
        <dbReference type="Proteomes" id="UP001595989"/>
    </source>
</evidence>
<dbReference type="Pfam" id="PF02120">
    <property type="entry name" value="Flg_hook"/>
    <property type="match status" value="1"/>
</dbReference>
<evidence type="ECO:0000259" key="2">
    <source>
        <dbReference type="Pfam" id="PF02120"/>
    </source>
</evidence>
<sequence>MNMTNMVLQQSSQPAIKTSAGNKTGKTTAGSDMAFQSLLVKADPSLSNILGEAGASQGKDQKTLLSILMGLAQKEMEGSEIKPSEAIDRTAQELIGKLIEKSSDLSGEATDVSISQIFPGMVSPDKAIGVKTEELIKQLEAILSKAETVLAKLTDQASISKAAPAVLSLLEQWTALDKSNRIASPMVLEQTKNTSKEMTSWKELVQAFQKRNQFAAKQQYNADAKVTTSDVVKWLQHAVRNQQQLDRTVVQPQVSINSAAPMSKVEQFIIHMNTNTNSAPAENQLIEQFQKVIKTSRFLSATNGTSQLSITLRPENLGEMMVKLTQINGEMTVKIMVTSQAAKEMLESNMHQLKNMFTPQQVVVEKQELSAQQAGQAYQKEHDQQSAGENPNDESEHSHQQSDQSDENDFQSQFEEALNENLEVIT</sequence>
<keyword evidence="3" id="KW-0969">Cilium</keyword>
<dbReference type="RefSeq" id="WP_390293059.1">
    <property type="nucleotide sequence ID" value="NZ_JBHSFU010000003.1"/>
</dbReference>
<reference evidence="4" key="1">
    <citation type="journal article" date="2019" name="Int. J. Syst. Evol. Microbiol.">
        <title>The Global Catalogue of Microorganisms (GCM) 10K type strain sequencing project: providing services to taxonomists for standard genome sequencing and annotation.</title>
        <authorList>
            <consortium name="The Broad Institute Genomics Platform"/>
            <consortium name="The Broad Institute Genome Sequencing Center for Infectious Disease"/>
            <person name="Wu L."/>
            <person name="Ma J."/>
        </authorList>
    </citation>
    <scope>NUCLEOTIDE SEQUENCE [LARGE SCALE GENOMIC DNA]</scope>
    <source>
        <strain evidence="4">CGMCC 4.7426</strain>
    </source>
</reference>
<accession>A0ABV9DH36</accession>
<gene>
    <name evidence="3" type="ORF">ACFO3D_02695</name>
</gene>
<feature type="region of interest" description="Disordered" evidence="1">
    <location>
        <begin position="1"/>
        <end position="26"/>
    </location>
</feature>
<keyword evidence="3" id="KW-0966">Cell projection</keyword>
<dbReference type="EMBL" id="JBHSFU010000003">
    <property type="protein sequence ID" value="MFC4557119.1"/>
    <property type="molecule type" value="Genomic_DNA"/>
</dbReference>
<organism evidence="3 4">
    <name type="scientific">Virgibacillus kekensis</name>
    <dbReference type="NCBI Taxonomy" id="202261"/>
    <lineage>
        <taxon>Bacteria</taxon>
        <taxon>Bacillati</taxon>
        <taxon>Bacillota</taxon>
        <taxon>Bacilli</taxon>
        <taxon>Bacillales</taxon>
        <taxon>Bacillaceae</taxon>
        <taxon>Virgibacillus</taxon>
    </lineage>
</organism>